<reference evidence="3" key="1">
    <citation type="journal article" date="2005" name="Nature">
        <title>Sequencing of Aspergillus nidulans and comparative analysis with A. fumigatus and A. oryzae.</title>
        <authorList>
            <person name="Galagan J.E."/>
            <person name="Calvo S.E."/>
            <person name="Cuomo C."/>
            <person name="Ma L.J."/>
            <person name="Wortman J.R."/>
            <person name="Batzoglou S."/>
            <person name="Lee S.I."/>
            <person name="Basturkmen M."/>
            <person name="Spevak C.C."/>
            <person name="Clutterbuck J."/>
            <person name="Kapitonov V."/>
            <person name="Jurka J."/>
            <person name="Scazzocchio C."/>
            <person name="Farman M."/>
            <person name="Butler J."/>
            <person name="Purcell S."/>
            <person name="Harris S."/>
            <person name="Braus G.H."/>
            <person name="Draht O."/>
            <person name="Busch S."/>
            <person name="D'Enfert C."/>
            <person name="Bouchier C."/>
            <person name="Goldman G.H."/>
            <person name="Bell-Pedersen D."/>
            <person name="Griffiths-Jones S."/>
            <person name="Doonan J.H."/>
            <person name="Yu J."/>
            <person name="Vienken K."/>
            <person name="Pain A."/>
            <person name="Freitag M."/>
            <person name="Selker E.U."/>
            <person name="Archer D.B."/>
            <person name="Penalva M.A."/>
            <person name="Oakley B.R."/>
            <person name="Momany M."/>
            <person name="Tanaka T."/>
            <person name="Kumagai T."/>
            <person name="Asai K."/>
            <person name="Machida M."/>
            <person name="Nierman W.C."/>
            <person name="Denning D.W."/>
            <person name="Caddick M."/>
            <person name="Hynes M."/>
            <person name="Paoletti M."/>
            <person name="Fischer R."/>
            <person name="Miller B."/>
            <person name="Dyer P."/>
            <person name="Sachs M.S."/>
            <person name="Osmani S.A."/>
            <person name="Birren B.W."/>
        </authorList>
    </citation>
    <scope>NUCLEOTIDE SEQUENCE [LARGE SCALE GENOMIC DNA]</scope>
    <source>
        <strain evidence="3">FGSC A4 / ATCC 38163 / CBS 112.46 / NRRL 194 / M139</strain>
    </source>
</reference>
<dbReference type="RefSeq" id="XP_660682.1">
    <property type="nucleotide sequence ID" value="XM_655590.1"/>
</dbReference>
<keyword evidence="3" id="KW-1185">Reference proteome</keyword>
<protein>
    <submittedName>
        <fullName evidence="2">Uncharacterized protein</fullName>
    </submittedName>
</protein>
<evidence type="ECO:0000313" key="2">
    <source>
        <dbReference type="EMBL" id="CBF83448.1"/>
    </source>
</evidence>
<reference evidence="3" key="2">
    <citation type="journal article" date="2009" name="Fungal Genet. Biol.">
        <title>The 2008 update of the Aspergillus nidulans genome annotation: a community effort.</title>
        <authorList>
            <person name="Wortman J.R."/>
            <person name="Gilsenan J.M."/>
            <person name="Joardar V."/>
            <person name="Deegan J."/>
            <person name="Clutterbuck J."/>
            <person name="Andersen M.R."/>
            <person name="Archer D."/>
            <person name="Bencina M."/>
            <person name="Braus G."/>
            <person name="Coutinho P."/>
            <person name="von Dohren H."/>
            <person name="Doonan J."/>
            <person name="Driessen A.J."/>
            <person name="Durek P."/>
            <person name="Espeso E."/>
            <person name="Fekete E."/>
            <person name="Flipphi M."/>
            <person name="Estrada C.G."/>
            <person name="Geysens S."/>
            <person name="Goldman G."/>
            <person name="de Groot P.W."/>
            <person name="Hansen K."/>
            <person name="Harris S.D."/>
            <person name="Heinekamp T."/>
            <person name="Helmstaedt K."/>
            <person name="Henrissat B."/>
            <person name="Hofmann G."/>
            <person name="Homan T."/>
            <person name="Horio T."/>
            <person name="Horiuchi H."/>
            <person name="James S."/>
            <person name="Jones M."/>
            <person name="Karaffa L."/>
            <person name="Karanyi Z."/>
            <person name="Kato M."/>
            <person name="Keller N."/>
            <person name="Kelly D.E."/>
            <person name="Kiel J.A."/>
            <person name="Kim J.M."/>
            <person name="van der Klei I.J."/>
            <person name="Klis F.M."/>
            <person name="Kovalchuk A."/>
            <person name="Krasevec N."/>
            <person name="Kubicek C.P."/>
            <person name="Liu B."/>
            <person name="Maccabe A."/>
            <person name="Meyer V."/>
            <person name="Mirabito P."/>
            <person name="Miskei M."/>
            <person name="Mos M."/>
            <person name="Mullins J."/>
            <person name="Nelson D.R."/>
            <person name="Nielsen J."/>
            <person name="Oakley B.R."/>
            <person name="Osmani S.A."/>
            <person name="Pakula T."/>
            <person name="Paszewski A."/>
            <person name="Paulsen I."/>
            <person name="Pilsyk S."/>
            <person name="Pocsi I."/>
            <person name="Punt P.J."/>
            <person name="Ram A.F."/>
            <person name="Ren Q."/>
            <person name="Robellet X."/>
            <person name="Robson G."/>
            <person name="Seiboth B."/>
            <person name="van Solingen P."/>
            <person name="Specht T."/>
            <person name="Sun J."/>
            <person name="Taheri-Talesh N."/>
            <person name="Takeshita N."/>
            <person name="Ussery D."/>
            <person name="vanKuyk P.A."/>
            <person name="Visser H."/>
            <person name="van de Vondervoort P.J."/>
            <person name="de Vries R.P."/>
            <person name="Walton J."/>
            <person name="Xiang X."/>
            <person name="Xiong Y."/>
            <person name="Zeng A.P."/>
            <person name="Brandt B.W."/>
            <person name="Cornell M.J."/>
            <person name="van den Hondel C.A."/>
            <person name="Visser J."/>
            <person name="Oliver S.G."/>
            <person name="Turner G."/>
        </authorList>
    </citation>
    <scope>GENOME REANNOTATION</scope>
    <source>
        <strain evidence="3">FGSC A4 / ATCC 38163 / CBS 112.46 / NRRL 194 / M139</strain>
    </source>
</reference>
<dbReference type="Proteomes" id="UP000000560">
    <property type="component" value="Chromosome VI"/>
</dbReference>
<dbReference type="HOGENOM" id="CLU_1875407_0_0_1"/>
<dbReference type="InParanoid" id="Q5B8Q2"/>
<organism evidence="2 3">
    <name type="scientific">Emericella nidulans (strain FGSC A4 / ATCC 38163 / CBS 112.46 / NRRL 194 / M139)</name>
    <name type="common">Aspergillus nidulans</name>
    <dbReference type="NCBI Taxonomy" id="227321"/>
    <lineage>
        <taxon>Eukaryota</taxon>
        <taxon>Fungi</taxon>
        <taxon>Dikarya</taxon>
        <taxon>Ascomycota</taxon>
        <taxon>Pezizomycotina</taxon>
        <taxon>Eurotiomycetes</taxon>
        <taxon>Eurotiomycetidae</taxon>
        <taxon>Eurotiales</taxon>
        <taxon>Aspergillaceae</taxon>
        <taxon>Aspergillus</taxon>
        <taxon>Aspergillus subgen. Nidulantes</taxon>
    </lineage>
</organism>
<evidence type="ECO:0000313" key="3">
    <source>
        <dbReference type="Proteomes" id="UP000000560"/>
    </source>
</evidence>
<accession>C8VIP4</accession>
<evidence type="ECO:0000256" key="1">
    <source>
        <dbReference type="SAM" id="MobiDB-lite"/>
    </source>
</evidence>
<accession>Q5B8Q2</accession>
<dbReference type="VEuPathDB" id="FungiDB:AN3078"/>
<dbReference type="EMBL" id="BN001306">
    <property type="protein sequence ID" value="CBF83448.1"/>
    <property type="molecule type" value="Genomic_DNA"/>
</dbReference>
<feature type="compositionally biased region" description="Basic and acidic residues" evidence="1">
    <location>
        <begin position="55"/>
        <end position="68"/>
    </location>
</feature>
<feature type="compositionally biased region" description="Basic and acidic residues" evidence="1">
    <location>
        <begin position="19"/>
        <end position="33"/>
    </location>
</feature>
<dbReference type="GeneID" id="2874062"/>
<name>Q5B8Q2_EMENI</name>
<feature type="region of interest" description="Disordered" evidence="1">
    <location>
        <begin position="1"/>
        <end position="85"/>
    </location>
</feature>
<proteinExistence type="predicted"/>
<dbReference type="KEGG" id="ani:ANIA_03078"/>
<gene>
    <name evidence="2" type="ORF">ANIA_03078</name>
</gene>
<dbReference type="AlphaFoldDB" id="Q5B8Q2"/>
<sequence length="136" mass="15834">MTSDILPPAEQRRRAVRSTRREWTAAPEREIKAHAMQAQPPPLERHGIGHAYDILPRRERQDERRDLEDSYSLEEQTDREAKASNNHVSFAPYNPRIFHPLPVVPHPAPVFPMVSHHSLRTELTAVEKEYAYTMHL</sequence>